<dbReference type="InterPro" id="IPR025955">
    <property type="entry name" value="TraC/Conjuga_ATPase"/>
</dbReference>
<proteinExistence type="predicted"/>
<dbReference type="InterPro" id="IPR014117">
    <property type="entry name" value="TraC-F-type"/>
</dbReference>
<dbReference type="Pfam" id="PF11130">
    <property type="entry name" value="TraC_F_IV"/>
    <property type="match status" value="1"/>
</dbReference>
<reference evidence="2" key="1">
    <citation type="journal article" date="2014" name="Microbiology">
        <title>A 2,4-dichlorophenoxyacetic acid degradation plasmid pM7012 discloses distribution of an unclassified megaplasmid group across bacterial species.</title>
        <authorList>
            <person name="Sakai Y."/>
            <person name="Ogawa N."/>
            <person name="Shimomura Y."/>
            <person name="Fujii T."/>
        </authorList>
    </citation>
    <scope>NUCLEOTIDE SEQUENCE</scope>
    <source>
        <strain evidence="2">M701</strain>
    </source>
</reference>
<protein>
    <submittedName>
        <fullName evidence="2">Type-IV secretion system protein TraC</fullName>
    </submittedName>
</protein>
<gene>
    <name evidence="2" type="primary">traC</name>
</gene>
<dbReference type="SUPFAM" id="SSF52540">
    <property type="entry name" value="P-loop containing nucleoside triphosphate hydrolases"/>
    <property type="match status" value="1"/>
</dbReference>
<name>V5YPL6_9BURK</name>
<dbReference type="AlphaFoldDB" id="V5YPL6"/>
<dbReference type="InterPro" id="IPR053155">
    <property type="entry name" value="F-pilin_assembly_TraC"/>
</dbReference>
<dbReference type="EMBL" id="AB853026">
    <property type="protein sequence ID" value="BAO19263.1"/>
    <property type="molecule type" value="Genomic_DNA"/>
</dbReference>
<dbReference type="InterPro" id="IPR027417">
    <property type="entry name" value="P-loop_NTPase"/>
</dbReference>
<dbReference type="Gene3D" id="3.40.50.300">
    <property type="entry name" value="P-loop containing nucleotide triphosphate hydrolases"/>
    <property type="match status" value="1"/>
</dbReference>
<organism evidence="2">
    <name type="scientific">Burkholderia sp. M701</name>
    <dbReference type="NCBI Taxonomy" id="326454"/>
    <lineage>
        <taxon>Bacteria</taxon>
        <taxon>Pseudomonadati</taxon>
        <taxon>Pseudomonadota</taxon>
        <taxon>Betaproteobacteria</taxon>
        <taxon>Burkholderiales</taxon>
        <taxon>Burkholderiaceae</taxon>
        <taxon>Burkholderia</taxon>
    </lineage>
</organism>
<dbReference type="PANTHER" id="PTHR38467">
    <property type="match status" value="1"/>
</dbReference>
<accession>V5YPL6</accession>
<feature type="domain" description="TraG P-loop" evidence="1">
    <location>
        <begin position="437"/>
        <end position="808"/>
    </location>
</feature>
<dbReference type="InterPro" id="IPR043964">
    <property type="entry name" value="P-loop_TraG"/>
</dbReference>
<dbReference type="Gene3D" id="1.10.8.730">
    <property type="match status" value="1"/>
</dbReference>
<evidence type="ECO:0000313" key="2">
    <source>
        <dbReference type="EMBL" id="BAO19263.1"/>
    </source>
</evidence>
<geneLocation type="plasmid" evidence="2">
    <name>pM7012</name>
</geneLocation>
<sequence length="822" mass="92567">MFGLFKSESTVKEPVIEGDRANLPFEKITAISSDPDSKLIYCSDGTEHYLGAVFMTAPLRGADSSTVDKFRSALSMPFPAGSFVQIGLLSAPDTEDALYAYTKAKYLCENDVLRELALGHAEYIRSGRDEPLIARSGVLLNQQRLVITIKTPCSRARPSLADVAAGKETVDRVQEAFRAADLQTFQLDAAGYLQLMRLITHLWERPDSHYDEHLQLREQIFSVGDEINYKDPTTIAFNGGQHFAKVMSVKHFPKRASLAIMNHMIGDPLGLSNQITDPYYMVLTLHYPDQVKKKDWVRNRSSMLNHQVFGPTAHMIPILSYKKQGMDVLVHEMDGKGAVICEANFSLFLFSRSREKLNKITAGLQAYYTSLGFEMREDRRILEALWDNFMPLNTTREGTKNLWRFHTMGVSHAVQFMPVIGEWTGSSMSGSMLFTTRRGQPVLIDIYDSASNYNGVIFAEAGAGKSFLTQKLISDYLAEGAKVWAIDSGRSYFKQCRAVKGSFIEFNPESQLCLNPFTFIENLEEEMDILKAMLAKMAAPEETLGDYPMSLLEQAITSVYTKYGNNATVREVATFLIEQPDVESQRLGKQLYPYAGGSYTRWFDGPNNLDMNNAFVVMELSDLKGRKNLQQVVLLQLMSRINYDMFLTRGRKKILIVDEAWELLDDPVMGKAMEALYRKVRKEKGAVLIVTQSIEDLYNSPNARAIAANSAWQFILKQNAESIDGAIEGGHFKIDAYGAQQLKTVHTIPGKYSEVMIKRGESDWGIVRLTVNRFSQVLFSTKDDERDDIFDAIDRGDNVVDAVNQFIAKEDQKKRRAMAEAA</sequence>
<evidence type="ECO:0000259" key="1">
    <source>
        <dbReference type="Pfam" id="PF19044"/>
    </source>
</evidence>
<reference evidence="2" key="2">
    <citation type="submission" date="2024-06" db="EMBL/GenBank/DDBJ databases">
        <authorList>
            <person name="Sakai Y."/>
            <person name="Fujii T."/>
        </authorList>
    </citation>
    <scope>NUCLEOTIDE SEQUENCE</scope>
    <source>
        <strain evidence="2">M701</strain>
        <plasmid evidence="2">pM7012</plasmid>
    </source>
</reference>
<dbReference type="PANTHER" id="PTHR38467:SF1">
    <property type="entry name" value="CONJUGATIVE TRANSFER: ASSEMBLY"/>
    <property type="match status" value="1"/>
</dbReference>
<keyword evidence="2" id="KW-0614">Plasmid</keyword>
<dbReference type="RefSeq" id="WP_023842803.1">
    <property type="nucleotide sequence ID" value="NC_022995.1"/>
</dbReference>
<dbReference type="NCBIfam" id="TIGR02746">
    <property type="entry name" value="TraC-F-type"/>
    <property type="match status" value="1"/>
</dbReference>
<dbReference type="Pfam" id="PF19044">
    <property type="entry name" value="P-loop_TraG"/>
    <property type="match status" value="1"/>
</dbReference>